<name>A0A5B8MMM8_9CHLO</name>
<protein>
    <submittedName>
        <fullName evidence="2">Uncharacterized protein</fullName>
    </submittedName>
</protein>
<accession>A0A5B8MMM8</accession>
<feature type="region of interest" description="Disordered" evidence="1">
    <location>
        <begin position="17"/>
        <end position="38"/>
    </location>
</feature>
<gene>
    <name evidence="2" type="ORF">A3770_04p33830</name>
</gene>
<keyword evidence="3" id="KW-1185">Reference proteome</keyword>
<dbReference type="EMBL" id="CP031037">
    <property type="protein sequence ID" value="QDZ20865.1"/>
    <property type="molecule type" value="Genomic_DNA"/>
</dbReference>
<sequence>MVYNVFTHKRRALRYEGSGKSDTVKGSRSNRRANGENGLGNFFAFAINMVVYEAAKHIVNLGSRVDKVEKALERVERSEKTDSNGYEGMKKVASFTNVHTLNT</sequence>
<dbReference type="AlphaFoldDB" id="A0A5B8MMM8"/>
<evidence type="ECO:0000313" key="2">
    <source>
        <dbReference type="EMBL" id="QDZ20865.1"/>
    </source>
</evidence>
<reference evidence="2 3" key="1">
    <citation type="submission" date="2018-07" db="EMBL/GenBank/DDBJ databases">
        <title>The complete nuclear genome of the prasinophyte Chloropicon primus (CCMP1205).</title>
        <authorList>
            <person name="Pombert J.-F."/>
            <person name="Otis C."/>
            <person name="Turmel M."/>
            <person name="Lemieux C."/>
        </authorList>
    </citation>
    <scope>NUCLEOTIDE SEQUENCE [LARGE SCALE GENOMIC DNA]</scope>
    <source>
        <strain evidence="2 3">CCMP1205</strain>
    </source>
</reference>
<dbReference type="Proteomes" id="UP000316726">
    <property type="component" value="Chromosome 4"/>
</dbReference>
<proteinExistence type="predicted"/>
<organism evidence="2 3">
    <name type="scientific">Chloropicon primus</name>
    <dbReference type="NCBI Taxonomy" id="1764295"/>
    <lineage>
        <taxon>Eukaryota</taxon>
        <taxon>Viridiplantae</taxon>
        <taxon>Chlorophyta</taxon>
        <taxon>Chloropicophyceae</taxon>
        <taxon>Chloropicales</taxon>
        <taxon>Chloropicaceae</taxon>
        <taxon>Chloropicon</taxon>
    </lineage>
</organism>
<evidence type="ECO:0000313" key="3">
    <source>
        <dbReference type="Proteomes" id="UP000316726"/>
    </source>
</evidence>
<evidence type="ECO:0000256" key="1">
    <source>
        <dbReference type="SAM" id="MobiDB-lite"/>
    </source>
</evidence>